<accession>A0A178VJU9</accession>
<sequence>MIHAGVNIDCGTSLPGVDNNNLKWVGDQDFITSGDSATISSTTVEKSLTTLRYFPTGDSNCYSNIPVTKGGKVLVRTMFYYGNYDGKSSTPSFSVVFEGKHRGTLSISSAFEPYLLELIFSPAGGETSVCFVRTSSSSNPFVSSIEVVDLDDGMYAELGPGEGLFYQQRRAYGATEFLRSDLQGRFWLPSEINILVTGIPSGAVSIDTSGASNKPPESVLRNSWTGEGLSLVDPTLPSAEVPVYLAMYFSEPLESSLRSFNIFFGGKQVGRGPVVPLFGKATQVVVRDVVASSSTLLTLWSTSSALLPPMINAAELYVISKGTSESTGGNGTGSGSGSGSGSGGSGGGGSGSSGSGSGSGGTSKGGTGGSNEVSPGGSTNGKSSKLPIILGVVSAVAFVLVAYVFIAIILANRRKVRLQALAMPTSTVATMGTGPSTLFTQQMDNDSTSNQPTNEMGEIDDLTG</sequence>
<evidence type="ECO:0000256" key="2">
    <source>
        <dbReference type="ARBA" id="ARBA00022692"/>
    </source>
</evidence>
<feature type="compositionally biased region" description="Gly residues" evidence="6">
    <location>
        <begin position="328"/>
        <end position="369"/>
    </location>
</feature>
<evidence type="ECO:0000259" key="8">
    <source>
        <dbReference type="Pfam" id="PF12819"/>
    </source>
</evidence>
<feature type="domain" description="Malectin-like" evidence="8">
    <location>
        <begin position="8"/>
        <end position="318"/>
    </location>
</feature>
<keyword evidence="2 7" id="KW-0812">Transmembrane</keyword>
<gene>
    <name evidence="9" type="ordered locus">AXX17_At3g40130</name>
</gene>
<comment type="caution">
    <text evidence="9">The sequence shown here is derived from an EMBL/GenBank/DDBJ whole genome shotgun (WGS) entry which is preliminary data.</text>
</comment>
<feature type="region of interest" description="Disordered" evidence="6">
    <location>
        <begin position="443"/>
        <end position="464"/>
    </location>
</feature>
<protein>
    <recommendedName>
        <fullName evidence="8">Malectin-like domain-containing protein</fullName>
    </recommendedName>
</protein>
<organism evidence="9 10">
    <name type="scientific">Arabidopsis thaliana</name>
    <name type="common">Mouse-ear cress</name>
    <dbReference type="NCBI Taxonomy" id="3702"/>
    <lineage>
        <taxon>Eukaryota</taxon>
        <taxon>Viridiplantae</taxon>
        <taxon>Streptophyta</taxon>
        <taxon>Embryophyta</taxon>
        <taxon>Tracheophyta</taxon>
        <taxon>Spermatophyta</taxon>
        <taxon>Magnoliopsida</taxon>
        <taxon>eudicotyledons</taxon>
        <taxon>Gunneridae</taxon>
        <taxon>Pentapetalae</taxon>
        <taxon>rosids</taxon>
        <taxon>malvids</taxon>
        <taxon>Brassicales</taxon>
        <taxon>Brassicaceae</taxon>
        <taxon>Camelineae</taxon>
        <taxon>Arabidopsis</taxon>
    </lineage>
</organism>
<dbReference type="Pfam" id="PF12819">
    <property type="entry name" value="Malectin_like"/>
    <property type="match status" value="1"/>
</dbReference>
<feature type="transmembrane region" description="Helical" evidence="7">
    <location>
        <begin position="388"/>
        <end position="411"/>
    </location>
</feature>
<dbReference type="Proteomes" id="UP000078284">
    <property type="component" value="Chromosome 3"/>
</dbReference>
<dbReference type="Gene3D" id="2.60.120.430">
    <property type="entry name" value="Galactose-binding lectin"/>
    <property type="match status" value="1"/>
</dbReference>
<dbReference type="PANTHER" id="PTHR45631:SF141">
    <property type="entry name" value="ER PROTEIN CARBOHYDRATE-BINDING PROTEIN"/>
    <property type="match status" value="1"/>
</dbReference>
<dbReference type="AlphaFoldDB" id="A0A178VJU9"/>
<evidence type="ECO:0000256" key="1">
    <source>
        <dbReference type="ARBA" id="ARBA00004167"/>
    </source>
</evidence>
<evidence type="ECO:0000256" key="4">
    <source>
        <dbReference type="ARBA" id="ARBA00022989"/>
    </source>
</evidence>
<comment type="subcellular location">
    <subcellularLocation>
        <location evidence="1">Membrane</location>
        <topology evidence="1">Single-pass membrane protein</topology>
    </subcellularLocation>
</comment>
<dbReference type="GO" id="GO:0016020">
    <property type="term" value="C:membrane"/>
    <property type="evidence" value="ECO:0007669"/>
    <property type="project" value="UniProtKB-SubCell"/>
</dbReference>
<dbReference type="PANTHER" id="PTHR45631">
    <property type="entry name" value="OS07G0107800 PROTEIN-RELATED"/>
    <property type="match status" value="1"/>
</dbReference>
<evidence type="ECO:0000256" key="3">
    <source>
        <dbReference type="ARBA" id="ARBA00022729"/>
    </source>
</evidence>
<evidence type="ECO:0000313" key="9">
    <source>
        <dbReference type="EMBL" id="OAP05741.1"/>
    </source>
</evidence>
<evidence type="ECO:0000313" key="10">
    <source>
        <dbReference type="Proteomes" id="UP000078284"/>
    </source>
</evidence>
<evidence type="ECO:0000256" key="7">
    <source>
        <dbReference type="SAM" id="Phobius"/>
    </source>
</evidence>
<name>A0A178VJU9_ARATH</name>
<reference evidence="10" key="1">
    <citation type="journal article" date="2016" name="Proc. Natl. Acad. Sci. U.S.A.">
        <title>Chromosome-level assembly of Arabidopsis thaliana Ler reveals the extent of translocation and inversion polymorphisms.</title>
        <authorList>
            <person name="Zapata L."/>
            <person name="Ding J."/>
            <person name="Willing E.M."/>
            <person name="Hartwig B."/>
            <person name="Bezdan D."/>
            <person name="Jiao W.B."/>
            <person name="Patel V."/>
            <person name="Velikkakam James G."/>
            <person name="Koornneef M."/>
            <person name="Ossowski S."/>
            <person name="Schneeberger K."/>
        </authorList>
    </citation>
    <scope>NUCLEOTIDE SEQUENCE [LARGE SCALE GENOMIC DNA]</scope>
    <source>
        <strain evidence="10">cv. Landsberg erecta</strain>
    </source>
</reference>
<keyword evidence="4 7" id="KW-1133">Transmembrane helix</keyword>
<proteinExistence type="predicted"/>
<dbReference type="EMBL" id="LUHQ01000003">
    <property type="protein sequence ID" value="OAP05741.1"/>
    <property type="molecule type" value="Genomic_DNA"/>
</dbReference>
<keyword evidence="5 7" id="KW-0472">Membrane</keyword>
<keyword evidence="3" id="KW-0732">Signal</keyword>
<feature type="region of interest" description="Disordered" evidence="6">
    <location>
        <begin position="325"/>
        <end position="381"/>
    </location>
</feature>
<evidence type="ECO:0000256" key="5">
    <source>
        <dbReference type="ARBA" id="ARBA00023136"/>
    </source>
</evidence>
<evidence type="ECO:0000256" key="6">
    <source>
        <dbReference type="SAM" id="MobiDB-lite"/>
    </source>
</evidence>
<dbReference type="ExpressionAtlas" id="A0A178VJU9">
    <property type="expression patterns" value="baseline and differential"/>
</dbReference>
<dbReference type="InterPro" id="IPR024788">
    <property type="entry name" value="Malectin-like_Carb-bd_dom"/>
</dbReference>
<feature type="compositionally biased region" description="Polar residues" evidence="6">
    <location>
        <begin position="443"/>
        <end position="454"/>
    </location>
</feature>